<evidence type="ECO:0000313" key="2">
    <source>
        <dbReference type="Proteomes" id="UP001163603"/>
    </source>
</evidence>
<keyword evidence="2" id="KW-1185">Reference proteome</keyword>
<comment type="caution">
    <text evidence="1">The sequence shown here is derived from an EMBL/GenBank/DDBJ whole genome shotgun (WGS) entry which is preliminary data.</text>
</comment>
<proteinExistence type="predicted"/>
<organism evidence="1 2">
    <name type="scientific">Pistacia integerrima</name>
    <dbReference type="NCBI Taxonomy" id="434235"/>
    <lineage>
        <taxon>Eukaryota</taxon>
        <taxon>Viridiplantae</taxon>
        <taxon>Streptophyta</taxon>
        <taxon>Embryophyta</taxon>
        <taxon>Tracheophyta</taxon>
        <taxon>Spermatophyta</taxon>
        <taxon>Magnoliopsida</taxon>
        <taxon>eudicotyledons</taxon>
        <taxon>Gunneridae</taxon>
        <taxon>Pentapetalae</taxon>
        <taxon>rosids</taxon>
        <taxon>malvids</taxon>
        <taxon>Sapindales</taxon>
        <taxon>Anacardiaceae</taxon>
        <taxon>Pistacia</taxon>
    </lineage>
</organism>
<evidence type="ECO:0000313" key="1">
    <source>
        <dbReference type="EMBL" id="KAJ0039629.1"/>
    </source>
</evidence>
<dbReference type="Proteomes" id="UP001163603">
    <property type="component" value="Chromosome 5"/>
</dbReference>
<dbReference type="EMBL" id="CM047740">
    <property type="protein sequence ID" value="KAJ0039629.1"/>
    <property type="molecule type" value="Genomic_DNA"/>
</dbReference>
<name>A0ACC0YQB7_9ROSI</name>
<reference evidence="2" key="1">
    <citation type="journal article" date="2023" name="G3 (Bethesda)">
        <title>Genome assembly and association tests identify interacting loci associated with vigor, precocity, and sex in interspecific pistachio rootstocks.</title>
        <authorList>
            <person name="Palmer W."/>
            <person name="Jacygrad E."/>
            <person name="Sagayaradj S."/>
            <person name="Cavanaugh K."/>
            <person name="Han R."/>
            <person name="Bertier L."/>
            <person name="Beede B."/>
            <person name="Kafkas S."/>
            <person name="Golino D."/>
            <person name="Preece J."/>
            <person name="Michelmore R."/>
        </authorList>
    </citation>
    <scope>NUCLEOTIDE SEQUENCE [LARGE SCALE GENOMIC DNA]</scope>
</reference>
<protein>
    <submittedName>
        <fullName evidence="1">Uncharacterized protein</fullName>
    </submittedName>
</protein>
<sequence>MLLLFSLSLLLVCGNVAMAASSSSSSTSTERQISQTPTWAVAIVCAVIIIISIFLEKTLHKLGTVLTEKHKAALFEALEKVKSELMVLGFISLILTFGQKYIIKICIPFKAAATMLPCVSDSVNDGESSSESEHRRRLLWFDHRYLSSSSTTTPACKSGYEPLISTEALHQLHILIFFLAVFHVLYSAVTMLLGRLKIRGWKKWEQETSTNDYEFSNDPSRFRLTYQTSFVRAHTSFWTKLPIIFYIGCFFRQFFMSVSRSDYFMLRNGFINVHLGPRSKFNFQKYIKRSLEDDFKVVMGVSPVLWASFVLFLLVNVNGWQALFWASLIPVIIILAIGMKLQSILTKMALEITEKHAVVQGMPLVQGSDKYFWFGRPHLVLHLIHFALFQFNSLWPFNSDTALCGNQPQWILLLNAFQITYFFWIWYSFGLNSCFHNNIKLAILTVALGVVVLVLCSYITLPLYALVTQMGSRMKRSIFDEQTSKALKKWHMAVKKQKGGKSPTRTLGETVNPSISTLHSQAEHRLQRFKTTATVTSALVISSRLPSGVKGALYEILQRFSASPSPSAVIPFLP</sequence>
<accession>A0ACC0YQB7</accession>
<gene>
    <name evidence="1" type="ORF">Pint_28741</name>
</gene>